<evidence type="ECO:0000256" key="1">
    <source>
        <dbReference type="ARBA" id="ARBA00004653"/>
    </source>
</evidence>
<reference evidence="14 15" key="1">
    <citation type="journal article" date="2022" name="Cell">
        <title>Repeat-based holocentromeres influence genome architecture and karyotype evolution.</title>
        <authorList>
            <person name="Hofstatter P.G."/>
            <person name="Thangavel G."/>
            <person name="Lux T."/>
            <person name="Neumann P."/>
            <person name="Vondrak T."/>
            <person name="Novak P."/>
            <person name="Zhang M."/>
            <person name="Costa L."/>
            <person name="Castellani M."/>
            <person name="Scott A."/>
            <person name="Toegelov H."/>
            <person name="Fuchs J."/>
            <person name="Mata-Sucre Y."/>
            <person name="Dias Y."/>
            <person name="Vanzela A.L.L."/>
            <person name="Huettel B."/>
            <person name="Almeida C.C.S."/>
            <person name="Simkova H."/>
            <person name="Souza G."/>
            <person name="Pedrosa-Harand A."/>
            <person name="Macas J."/>
            <person name="Mayer K.F.X."/>
            <person name="Houben A."/>
            <person name="Marques A."/>
        </authorList>
    </citation>
    <scope>NUCLEOTIDE SEQUENCE [LARGE SCALE GENOMIC DNA]</scope>
    <source>
        <strain evidence="14">RhyTen1mFocal</strain>
    </source>
</reference>
<dbReference type="InterPro" id="IPR029044">
    <property type="entry name" value="Nucleotide-diphossugar_trans"/>
</dbReference>
<feature type="binding site" evidence="11">
    <location>
        <position position="518"/>
    </location>
    <ligand>
        <name>Mn(2+)</name>
        <dbReference type="ChEBI" id="CHEBI:29035"/>
    </ligand>
</feature>
<evidence type="ECO:0000256" key="6">
    <source>
        <dbReference type="ARBA" id="ARBA00023034"/>
    </source>
</evidence>
<keyword evidence="7 13" id="KW-0472">Membrane</keyword>
<dbReference type="Gene3D" id="3.90.550.10">
    <property type="entry name" value="Spore Coat Polysaccharide Biosynthesis Protein SpsA, Chain A"/>
    <property type="match status" value="1"/>
</dbReference>
<feature type="transmembrane region" description="Helical" evidence="13">
    <location>
        <begin position="804"/>
        <end position="831"/>
    </location>
</feature>
<evidence type="ECO:0008006" key="16">
    <source>
        <dbReference type="Google" id="ProtNLM"/>
    </source>
</evidence>
<keyword evidence="6" id="KW-0333">Golgi apparatus</keyword>
<feature type="transmembrane region" description="Helical" evidence="13">
    <location>
        <begin position="960"/>
        <end position="979"/>
    </location>
</feature>
<evidence type="ECO:0000256" key="2">
    <source>
        <dbReference type="ARBA" id="ARBA00022676"/>
    </source>
</evidence>
<evidence type="ECO:0000256" key="11">
    <source>
        <dbReference type="PIRSR" id="PIRSR605150-3"/>
    </source>
</evidence>
<dbReference type="SUPFAM" id="SSF53448">
    <property type="entry name" value="Nucleotide-diphospho-sugar transferases"/>
    <property type="match status" value="1"/>
</dbReference>
<dbReference type="Proteomes" id="UP001210211">
    <property type="component" value="Unassembled WGS sequence"/>
</dbReference>
<gene>
    <name evidence="14" type="ORF">LUZ61_015344</name>
</gene>
<feature type="transmembrane region" description="Helical" evidence="13">
    <location>
        <begin position="837"/>
        <end position="856"/>
    </location>
</feature>
<evidence type="ECO:0000256" key="9">
    <source>
        <dbReference type="PIRSR" id="PIRSR605150-1"/>
    </source>
</evidence>
<feature type="compositionally biased region" description="Pro residues" evidence="12">
    <location>
        <begin position="54"/>
        <end position="64"/>
    </location>
</feature>
<feature type="binding site" evidence="10">
    <location>
        <position position="305"/>
    </location>
    <ligand>
        <name>UDP-alpha-D-glucose</name>
        <dbReference type="ChEBI" id="CHEBI:58885"/>
    </ligand>
</feature>
<evidence type="ECO:0000256" key="13">
    <source>
        <dbReference type="SAM" id="Phobius"/>
    </source>
</evidence>
<keyword evidence="4 13" id="KW-0812">Transmembrane</keyword>
<dbReference type="Pfam" id="PF03552">
    <property type="entry name" value="Cellulose_synt"/>
    <property type="match status" value="1"/>
</dbReference>
<organism evidence="14 15">
    <name type="scientific">Rhynchospora tenuis</name>
    <dbReference type="NCBI Taxonomy" id="198213"/>
    <lineage>
        <taxon>Eukaryota</taxon>
        <taxon>Viridiplantae</taxon>
        <taxon>Streptophyta</taxon>
        <taxon>Embryophyta</taxon>
        <taxon>Tracheophyta</taxon>
        <taxon>Spermatophyta</taxon>
        <taxon>Magnoliopsida</taxon>
        <taxon>Liliopsida</taxon>
        <taxon>Poales</taxon>
        <taxon>Cyperaceae</taxon>
        <taxon>Cyperoideae</taxon>
        <taxon>Rhynchosporeae</taxon>
        <taxon>Rhynchospora</taxon>
    </lineage>
</organism>
<evidence type="ECO:0000256" key="10">
    <source>
        <dbReference type="PIRSR" id="PIRSR605150-2"/>
    </source>
</evidence>
<dbReference type="InterPro" id="IPR005150">
    <property type="entry name" value="Cellulose_synth"/>
</dbReference>
<evidence type="ECO:0000256" key="7">
    <source>
        <dbReference type="ARBA" id="ARBA00023136"/>
    </source>
</evidence>
<sequence length="1027" mass="115543">MATSPSGKVKFGRRTSSGRIVSLPRDEGIDYDPELNSSFSGGRSDYMNYTVQIPPTPDNQPQPGPSESDSIPRTQYGSHNTRVISNRRENGETNGMGRSMSMMKSSNMSLVRSQTGDFDHNRWLFETTGTYGIGNAFWQPSDSGYVDEDEGVTRFDFMDKPWKPLTRKIKVPPGVMSPYRLLVVIRLVVLGLFLAWRVTNPNEEAMWLWGMSIVCEIWFAFSWLLDQMPKLNPINRAADLAALREKFETPSPYNPQGRSDLPGLDVFISTADPEKEPPLVTANTLLSILATEYPVEKLSVYISDDGAAMLTYEAMAEASAFAEVWVPFCRKHTIEPRNPDSYFNQKGDPTKNKKKPDFVKDRRWIKREYDEFKVRINALPDTIRRRSDGLNKKEARERRNAGGDTPVDSNPPVKATWMADWTHWPGTWANPAPDHSKGDHAGILQVLIKTPSFEPVEGMSGDHPYLDLTGVDIRLPMFVYVSREKRKGYDHNKKAGAMNALVRASAILSNGPFIINFDCDHYIYNSYAIREGMCYMLDRGGDRVCYVQFPQRFEGIDPSDRYANHNTVFFDGNMRALDGLQGPMYVGTGCLFRRYALYGFNPPRANEYCGLYGQNKKPASSASPDHMNVGASKKEMEMLPLTEAEADSPKRFGNSKRFIDSISVAEFQGRPLADHPSVKNGRPPGALLIPRQPLDAPTVAEAVSVISCWYEDKTEWGDRVGWIYGSVTEDVVTGYRMHNRGWRSVYCVTKRDAFRGTAPINLTDRLHQVLRWATGSVEIFYSKNNAFLGTTRLKFLQRIAYLNVGIYPFTSIFLVVYCLLPALSLFSGFFIVQSLNIAFLSYLLVITITLMLLSLLEVKWSGIALEEWWRNEQFWVIGGTSAHLAAVLQGLLKVIAGIEISFTLTSKSAAEDEDDFFADLYEIKWTSLFIPPLAIITVNIVAIVVGFSKTVYSEIPQWSKLLGGVFFSFWVLAHMYPFCKGLMGRRGRVPTIVFVWVGLLAIVISLLWITISPPSTSTDSSSGNIDI</sequence>
<evidence type="ECO:0000313" key="15">
    <source>
        <dbReference type="Proteomes" id="UP001210211"/>
    </source>
</evidence>
<dbReference type="GO" id="GO:0000139">
    <property type="term" value="C:Golgi membrane"/>
    <property type="evidence" value="ECO:0007669"/>
    <property type="project" value="UniProtKB-SubCell"/>
</dbReference>
<evidence type="ECO:0000256" key="12">
    <source>
        <dbReference type="SAM" id="MobiDB-lite"/>
    </source>
</evidence>
<feature type="compositionally biased region" description="Polar residues" evidence="12">
    <location>
        <begin position="67"/>
        <end position="84"/>
    </location>
</feature>
<feature type="binding site" evidence="11">
    <location>
        <position position="494"/>
    </location>
    <ligand>
        <name>Mn(2+)</name>
        <dbReference type="ChEBI" id="CHEBI:29035"/>
    </ligand>
</feature>
<keyword evidence="2" id="KW-0328">Glycosyltransferase</keyword>
<dbReference type="GO" id="GO:0071669">
    <property type="term" value="P:plant-type cell wall organization or biogenesis"/>
    <property type="evidence" value="ECO:0007669"/>
    <property type="project" value="UniProtKB-ARBA"/>
</dbReference>
<feature type="region of interest" description="Disordered" evidence="12">
    <location>
        <begin position="1"/>
        <end position="98"/>
    </location>
</feature>
<feature type="binding site" evidence="10">
    <location>
        <position position="269"/>
    </location>
    <ligand>
        <name>UDP-alpha-D-glucose</name>
        <dbReference type="ChEBI" id="CHEBI:58885"/>
    </ligand>
</feature>
<dbReference type="GO" id="GO:0071555">
    <property type="term" value="P:cell wall organization"/>
    <property type="evidence" value="ECO:0007669"/>
    <property type="project" value="UniProtKB-KW"/>
</dbReference>
<feature type="binding site" evidence="10">
    <location>
        <position position="276"/>
    </location>
    <ligand>
        <name>UDP-alpha-D-glucose</name>
        <dbReference type="ChEBI" id="CHEBI:58885"/>
    </ligand>
</feature>
<feature type="active site" evidence="9">
    <location>
        <position position="730"/>
    </location>
</feature>
<comment type="caution">
    <text evidence="14">The sequence shown here is derived from an EMBL/GenBank/DDBJ whole genome shotgun (WGS) entry which is preliminary data.</text>
</comment>
<dbReference type="EMBL" id="JAMRDG010000002">
    <property type="protein sequence ID" value="KAJ3686180.1"/>
    <property type="molecule type" value="Genomic_DNA"/>
</dbReference>
<dbReference type="GO" id="GO:0030244">
    <property type="term" value="P:cellulose biosynthetic process"/>
    <property type="evidence" value="ECO:0007669"/>
    <property type="project" value="InterPro"/>
</dbReference>
<dbReference type="GO" id="GO:0016760">
    <property type="term" value="F:cellulose synthase (UDP-forming) activity"/>
    <property type="evidence" value="ECO:0007669"/>
    <property type="project" value="InterPro"/>
</dbReference>
<dbReference type="PANTHER" id="PTHR13301">
    <property type="entry name" value="X-BOX TRANSCRIPTION FACTOR-RELATED"/>
    <property type="match status" value="1"/>
</dbReference>
<keyword evidence="5 13" id="KW-1133">Transmembrane helix</keyword>
<protein>
    <recommendedName>
        <fullName evidence="16">Cellulose synthase-like protein D1</fullName>
    </recommendedName>
</protein>
<evidence type="ECO:0000256" key="8">
    <source>
        <dbReference type="ARBA" id="ARBA00023316"/>
    </source>
</evidence>
<feature type="binding site" evidence="10">
    <location>
        <position position="275"/>
    </location>
    <ligand>
        <name>UDP-alpha-D-glucose</name>
        <dbReference type="ChEBI" id="CHEBI:58885"/>
    </ligand>
</feature>
<dbReference type="AlphaFoldDB" id="A0AAD5Z219"/>
<feature type="compositionally biased region" description="Basic and acidic residues" evidence="12">
    <location>
        <begin position="387"/>
        <end position="401"/>
    </location>
</feature>
<feature type="region of interest" description="Disordered" evidence="12">
    <location>
        <begin position="387"/>
        <end position="412"/>
    </location>
</feature>
<evidence type="ECO:0000256" key="4">
    <source>
        <dbReference type="ARBA" id="ARBA00022692"/>
    </source>
</evidence>
<dbReference type="FunFam" id="3.90.550.10:FF:000027">
    <property type="entry name" value="Cellulose synthase-like protein D4"/>
    <property type="match status" value="1"/>
</dbReference>
<evidence type="ECO:0000313" key="14">
    <source>
        <dbReference type="EMBL" id="KAJ3686180.1"/>
    </source>
</evidence>
<feature type="transmembrane region" description="Helical" evidence="13">
    <location>
        <begin position="991"/>
        <end position="1011"/>
    </location>
</feature>
<evidence type="ECO:0000256" key="3">
    <source>
        <dbReference type="ARBA" id="ARBA00022679"/>
    </source>
</evidence>
<feature type="binding site" evidence="10">
    <location>
        <position position="493"/>
    </location>
    <ligand>
        <name>UDP-alpha-D-glucose</name>
        <dbReference type="ChEBI" id="CHEBI:58885"/>
    </ligand>
</feature>
<evidence type="ECO:0000256" key="5">
    <source>
        <dbReference type="ARBA" id="ARBA00022989"/>
    </source>
</evidence>
<accession>A0AAD5Z219</accession>
<feature type="active site" evidence="9">
    <location>
        <position position="305"/>
    </location>
</feature>
<keyword evidence="8" id="KW-0961">Cell wall biogenesis/degradation</keyword>
<proteinExistence type="predicted"/>
<keyword evidence="15" id="KW-1185">Reference proteome</keyword>
<feature type="compositionally biased region" description="Polar residues" evidence="12">
    <location>
        <begin position="35"/>
        <end position="51"/>
    </location>
</feature>
<name>A0AAD5Z219_9POAL</name>
<comment type="subcellular location">
    <subcellularLocation>
        <location evidence="1">Golgi apparatus membrane</location>
        <topology evidence="1">Multi-pass membrane protein</topology>
    </subcellularLocation>
</comment>
<feature type="transmembrane region" description="Helical" evidence="13">
    <location>
        <begin position="928"/>
        <end position="948"/>
    </location>
</feature>
<keyword evidence="3" id="KW-0808">Transferase</keyword>